<dbReference type="Gene3D" id="3.40.850.10">
    <property type="entry name" value="Kinesin motor domain"/>
    <property type="match status" value="1"/>
</dbReference>
<evidence type="ECO:0000256" key="2">
    <source>
        <dbReference type="ARBA" id="ARBA00022490"/>
    </source>
</evidence>
<keyword evidence="11" id="KW-1185">Reference proteome</keyword>
<dbReference type="InterPro" id="IPR036961">
    <property type="entry name" value="Kinesin_motor_dom_sf"/>
</dbReference>
<organism evidence="11 12">
    <name type="scientific">Priapulus caudatus</name>
    <name type="common">Priapulid worm</name>
    <dbReference type="NCBI Taxonomy" id="37621"/>
    <lineage>
        <taxon>Eukaryota</taxon>
        <taxon>Metazoa</taxon>
        <taxon>Ecdysozoa</taxon>
        <taxon>Scalidophora</taxon>
        <taxon>Priapulida</taxon>
        <taxon>Priapulimorpha</taxon>
        <taxon>Priapulimorphida</taxon>
        <taxon>Priapulidae</taxon>
        <taxon>Priapulus</taxon>
    </lineage>
</organism>
<feature type="region of interest" description="Disordered" evidence="9">
    <location>
        <begin position="1130"/>
        <end position="1162"/>
    </location>
</feature>
<keyword evidence="2" id="KW-0963">Cytoplasm</keyword>
<feature type="region of interest" description="Disordered" evidence="9">
    <location>
        <begin position="1185"/>
        <end position="1244"/>
    </location>
</feature>
<evidence type="ECO:0000256" key="8">
    <source>
        <dbReference type="PROSITE-ProRule" id="PRU00283"/>
    </source>
</evidence>
<keyword evidence="5 8" id="KW-0067">ATP-binding</keyword>
<feature type="compositionally biased region" description="Basic residues" evidence="9">
    <location>
        <begin position="823"/>
        <end position="838"/>
    </location>
</feature>
<feature type="compositionally biased region" description="Basic residues" evidence="9">
    <location>
        <begin position="1536"/>
        <end position="1546"/>
    </location>
</feature>
<evidence type="ECO:0000256" key="1">
    <source>
        <dbReference type="ARBA" id="ARBA00004245"/>
    </source>
</evidence>
<comment type="subcellular location">
    <subcellularLocation>
        <location evidence="1">Cytoplasm</location>
        <location evidence="1">Cytoskeleton</location>
    </subcellularLocation>
</comment>
<dbReference type="PANTHER" id="PTHR47971:SF8">
    <property type="entry name" value="KINESIN-LIKE PROTEIN"/>
    <property type="match status" value="1"/>
</dbReference>
<evidence type="ECO:0000256" key="6">
    <source>
        <dbReference type="ARBA" id="ARBA00023175"/>
    </source>
</evidence>
<dbReference type="GeneID" id="106807979"/>
<protein>
    <submittedName>
        <fullName evidence="12">Uncharacterized protein LOC106807979</fullName>
    </submittedName>
</protein>
<evidence type="ECO:0000256" key="4">
    <source>
        <dbReference type="ARBA" id="ARBA00022741"/>
    </source>
</evidence>
<reference evidence="12" key="1">
    <citation type="submission" date="2025-08" db="UniProtKB">
        <authorList>
            <consortium name="RefSeq"/>
        </authorList>
    </citation>
    <scope>IDENTIFICATION</scope>
</reference>
<dbReference type="RefSeq" id="XP_014666002.1">
    <property type="nucleotide sequence ID" value="XM_014810516.1"/>
</dbReference>
<feature type="region of interest" description="Disordered" evidence="9">
    <location>
        <begin position="1353"/>
        <end position="1391"/>
    </location>
</feature>
<dbReference type="InterPro" id="IPR001752">
    <property type="entry name" value="Kinesin_motor_dom"/>
</dbReference>
<dbReference type="Proteomes" id="UP000695022">
    <property type="component" value="Unplaced"/>
</dbReference>
<gene>
    <name evidence="12" type="primary">LOC106807979</name>
</gene>
<feature type="compositionally biased region" description="Polar residues" evidence="9">
    <location>
        <begin position="695"/>
        <end position="711"/>
    </location>
</feature>
<sequence>MAQCLYDCLHGAKLGHLFPVLQSKGVLHSEGLAEVSLLDYGEYGITQPLDQLRLFRLIQLIREVRKSGKQCKKSCLQKVIVGATTFAISGYHHNNVTPNLVAKGVADLGSGAKQKHQLTDDKILYDGQTAGTSETKYSNDSSLHGHNRLSFTDAKERKRNNNIKVTTRKSKGIYFYVNLDQSAKTDASSAEKNLRSKLTTRRATSFVVGVGELQQPRLKPGIVPISSHSALGSAGRPLPCPGYDQFMLRDTDATQWPLSDSESFAQTSLLTCSMARGAKRGFNIQAGHVPASGKKQMQVKSEIKVFVRIAPSMLTAAERPASVRKFVHTDTVIVNEVKSTLRLQCYNKQHIFKFSNVFDETIANKSVYEATIKPSVHQIFSGKRLTVVSYGQVSSGKTYTIHGKGSLPGLYRQAASDVFAHLGTMTDGSSRRVQVFVSFCEVLQGRLLDLLNSRNRVIAQEQSSGVVLINGLKEVEVLDIVALQKVMENGLNTHRRQHPRSNGPGSTWHTILQLRVTNAGREVGKLAFVDLASCEQTNQGKQRPGRVTEIASVNQDFLVLRACIHALQTGSRHTPFRQSKLAMLLRNALLFPGETVVLATLRQEAEFVQRTIRTLQFADSLQELVCVECQQSCREQGASDATHVSHSLRTGSFHVHARQLAAHQLRADTTAASTSKKNILSTTTAEAQSWRLDASGSSDTSQSQKGDSSQFVLPPQQEQQQQQVEQGEQEQYPEQQQQQLQQPISPVMRTRHISSPSQLLPNDQAGLSQLYIRPIKPFMLRRRSKSGEPVVQLSTSSSADEVRQGQVVVDKESQTGEVGSSNRHCRRHHSSSGRRKRVANVDAPLDRSVIEQDEAVSPVEQVTAGVRTDGASNHHTVSASATQEESCHVQADNQLGPAKHPEKVEDTQVPFHIQAWPPIQTSKDDCGSGIEVTHSTTLAFKRSLSDNCLDQSQVSVYIPDVSYVADRRLSSQRSIDDRAICVARDGGLFFGTGQSTRQSKDANPPPTSAPLPLPTQESNEQTARLTVKHVSRNVPLRILSPTFIRGQIGSMEFPAGSGVHTDSDARAVNDAQSDSGKLTHVKESADVTRADELPLQMANEVVQTRSLQMADEVIQTQDIPLDLEAHIKSRYPSGKSDVTETVVPTPGEGDHSSDDSSLGSSLQSGSWQELLVSHHRSRSAWFEPYGKARSDSSPSSSTDTQVTEPHSAQVLQQEEMGITSQGVDHQDSFSSIQTDSGWSQGAHTPGFSTHEGYDTQFHPLGAFSRVADHIGYQQMDIPVRSNSAGVQSVDAIDISNAENVGDISGNGATLVECIAPAQPSAVTPTRHISTNVSKGETVVHVAASENDFSNLRGAFRPVRSPHGESSGSNGQQKTHEEALEKPQSIVDSSAHDSLVVRPRKCKVPSSVDSESGEVVGWSLKYCSSDKAVIGHHLVSLVLEPQEERLAQDSHAGSVKTNPVSTREEHVSESNDNISMKQDTAASCSGKSQENEELLSSKCTDESPKESDIAIGAAKSGETGQLACATLEQSSSDSLGRHKQHRHTGRKPKLDKYFPKVDASSKDYLPSKQAEADKESTHNKTGVMELASRHAQVLYDLRQINYKETQLLSSLRDGSKDHEQYLQELQQLLCSKEKSIHKLMEDVSYAGP</sequence>
<feature type="domain" description="Kinesin motor" evidence="10">
    <location>
        <begin position="302"/>
        <end position="624"/>
    </location>
</feature>
<feature type="region of interest" description="Disordered" evidence="9">
    <location>
        <begin position="783"/>
        <end position="838"/>
    </location>
</feature>
<evidence type="ECO:0000256" key="7">
    <source>
        <dbReference type="ARBA" id="ARBA00023212"/>
    </source>
</evidence>
<evidence type="ECO:0000313" key="11">
    <source>
        <dbReference type="Proteomes" id="UP000695022"/>
    </source>
</evidence>
<comment type="similarity">
    <text evidence="8">Belongs to the TRAFAC class myosin-kinesin ATPase superfamily. Kinesin family.</text>
</comment>
<evidence type="ECO:0000259" key="10">
    <source>
        <dbReference type="PROSITE" id="PS50067"/>
    </source>
</evidence>
<feature type="binding site" evidence="8">
    <location>
        <begin position="391"/>
        <end position="398"/>
    </location>
    <ligand>
        <name>ATP</name>
        <dbReference type="ChEBI" id="CHEBI:30616"/>
    </ligand>
</feature>
<feature type="compositionally biased region" description="Low complexity" evidence="9">
    <location>
        <begin position="714"/>
        <end position="743"/>
    </location>
</feature>
<feature type="compositionally biased region" description="Pro residues" evidence="9">
    <location>
        <begin position="1003"/>
        <end position="1013"/>
    </location>
</feature>
<keyword evidence="7" id="KW-0206">Cytoskeleton</keyword>
<dbReference type="InterPro" id="IPR027640">
    <property type="entry name" value="Kinesin-like_fam"/>
</dbReference>
<accession>A0ABM1E1D1</accession>
<feature type="region of interest" description="Disordered" evidence="9">
    <location>
        <begin position="692"/>
        <end position="745"/>
    </location>
</feature>
<keyword evidence="6 8" id="KW-0505">Motor protein</keyword>
<feature type="region of interest" description="Disordered" evidence="9">
    <location>
        <begin position="1527"/>
        <end position="1550"/>
    </location>
</feature>
<dbReference type="SUPFAM" id="SSF52540">
    <property type="entry name" value="P-loop containing nucleoside triphosphate hydrolases"/>
    <property type="match status" value="1"/>
</dbReference>
<feature type="region of interest" description="Disordered" evidence="9">
    <location>
        <begin position="992"/>
        <end position="1021"/>
    </location>
</feature>
<dbReference type="SMART" id="SM00129">
    <property type="entry name" value="KISc"/>
    <property type="match status" value="1"/>
</dbReference>
<dbReference type="PRINTS" id="PR00380">
    <property type="entry name" value="KINESINHEAVY"/>
</dbReference>
<feature type="compositionally biased region" description="Polar residues" evidence="9">
    <location>
        <begin position="1469"/>
        <end position="1487"/>
    </location>
</feature>
<dbReference type="InterPro" id="IPR027417">
    <property type="entry name" value="P-loop_NTPase"/>
</dbReference>
<dbReference type="PANTHER" id="PTHR47971">
    <property type="entry name" value="KINESIN-RELATED PROTEIN 6"/>
    <property type="match status" value="1"/>
</dbReference>
<keyword evidence="4 8" id="KW-0547">Nucleotide-binding</keyword>
<evidence type="ECO:0000313" key="12">
    <source>
        <dbReference type="RefSeq" id="XP_014666002.1"/>
    </source>
</evidence>
<evidence type="ECO:0000256" key="5">
    <source>
        <dbReference type="ARBA" id="ARBA00022840"/>
    </source>
</evidence>
<dbReference type="Pfam" id="PF00225">
    <property type="entry name" value="Kinesin"/>
    <property type="match status" value="1"/>
</dbReference>
<name>A0ABM1E1D1_PRICU</name>
<feature type="compositionally biased region" description="Polar residues" evidence="9">
    <location>
        <begin position="1201"/>
        <end position="1242"/>
    </location>
</feature>
<evidence type="ECO:0000256" key="3">
    <source>
        <dbReference type="ARBA" id="ARBA00022701"/>
    </source>
</evidence>
<proteinExistence type="inferred from homology"/>
<dbReference type="PROSITE" id="PS50067">
    <property type="entry name" value="KINESIN_MOTOR_2"/>
    <property type="match status" value="1"/>
</dbReference>
<feature type="region of interest" description="Disordered" evidence="9">
    <location>
        <begin position="1445"/>
        <end position="1505"/>
    </location>
</feature>
<evidence type="ECO:0000256" key="9">
    <source>
        <dbReference type="SAM" id="MobiDB-lite"/>
    </source>
</evidence>
<feature type="compositionally biased region" description="Low complexity" evidence="9">
    <location>
        <begin position="1191"/>
        <end position="1200"/>
    </location>
</feature>
<feature type="compositionally biased region" description="Polar residues" evidence="9">
    <location>
        <begin position="1363"/>
        <end position="1372"/>
    </location>
</feature>
<keyword evidence="3" id="KW-0493">Microtubule</keyword>